<dbReference type="EC" id="3.1.1.-" evidence="5"/>
<dbReference type="AlphaFoldDB" id="A0A2P2HXS8"/>
<dbReference type="InterPro" id="IPR002018">
    <property type="entry name" value="CarbesteraseB"/>
</dbReference>
<organism evidence="7">
    <name type="scientific">Hirondellea gigas</name>
    <dbReference type="NCBI Taxonomy" id="1518452"/>
    <lineage>
        <taxon>Eukaryota</taxon>
        <taxon>Metazoa</taxon>
        <taxon>Ecdysozoa</taxon>
        <taxon>Arthropoda</taxon>
        <taxon>Crustacea</taxon>
        <taxon>Multicrustacea</taxon>
        <taxon>Malacostraca</taxon>
        <taxon>Eumalacostraca</taxon>
        <taxon>Peracarida</taxon>
        <taxon>Amphipoda</taxon>
        <taxon>Amphilochidea</taxon>
        <taxon>Lysianassida</taxon>
        <taxon>Lysianassidira</taxon>
        <taxon>Lysianassoidea</taxon>
        <taxon>Lysianassidae</taxon>
        <taxon>Hirondellea</taxon>
    </lineage>
</organism>
<evidence type="ECO:0000256" key="3">
    <source>
        <dbReference type="ARBA" id="ARBA00022801"/>
    </source>
</evidence>
<evidence type="ECO:0000256" key="1">
    <source>
        <dbReference type="ARBA" id="ARBA00005964"/>
    </source>
</evidence>
<feature type="domain" description="Carboxylesterase type B" evidence="6">
    <location>
        <begin position="29"/>
        <end position="553"/>
    </location>
</feature>
<dbReference type="InterPro" id="IPR029058">
    <property type="entry name" value="AB_hydrolase_fold"/>
</dbReference>
<dbReference type="InterPro" id="IPR019819">
    <property type="entry name" value="Carboxylesterase_B_CS"/>
</dbReference>
<proteinExistence type="evidence at transcript level"/>
<evidence type="ECO:0000256" key="2">
    <source>
        <dbReference type="ARBA" id="ARBA00022487"/>
    </source>
</evidence>
<dbReference type="PANTHER" id="PTHR43142">
    <property type="entry name" value="CARBOXYLIC ESTER HYDROLASE"/>
    <property type="match status" value="1"/>
</dbReference>
<feature type="chain" id="PRO_5033845137" description="Carboxylic ester hydrolase" evidence="5">
    <location>
        <begin position="27"/>
        <end position="583"/>
    </location>
</feature>
<dbReference type="PROSITE" id="PS00122">
    <property type="entry name" value="CARBOXYLESTERASE_B_1"/>
    <property type="match status" value="1"/>
</dbReference>
<evidence type="ECO:0000256" key="5">
    <source>
        <dbReference type="RuleBase" id="RU361235"/>
    </source>
</evidence>
<name>A0A2P2HXS8_9CRUS</name>
<dbReference type="EMBL" id="IACT01000827">
    <property type="protein sequence ID" value="LAC20205.1"/>
    <property type="molecule type" value="mRNA"/>
</dbReference>
<evidence type="ECO:0000313" key="7">
    <source>
        <dbReference type="EMBL" id="LAB66585.1"/>
    </source>
</evidence>
<protein>
    <recommendedName>
        <fullName evidence="5">Carboxylic ester hydrolase</fullName>
        <ecNumber evidence="5">3.1.1.-</ecNumber>
    </recommendedName>
</protein>
<evidence type="ECO:0000259" key="6">
    <source>
        <dbReference type="Pfam" id="PF00135"/>
    </source>
</evidence>
<dbReference type="Gene3D" id="3.40.50.1820">
    <property type="entry name" value="alpha/beta hydrolase"/>
    <property type="match status" value="1"/>
</dbReference>
<feature type="signal peptide" evidence="5">
    <location>
        <begin position="1"/>
        <end position="26"/>
    </location>
</feature>
<keyword evidence="5" id="KW-0732">Signal</keyword>
<dbReference type="PANTHER" id="PTHR43142:SF1">
    <property type="entry name" value="CARBOXYLIC ESTER HYDROLASE"/>
    <property type="match status" value="1"/>
</dbReference>
<evidence type="ECO:0000313" key="8">
    <source>
        <dbReference type="EMBL" id="LAC20205.1"/>
    </source>
</evidence>
<keyword evidence="4" id="KW-0325">Glycoprotein</keyword>
<dbReference type="EMBL" id="IACF01000837">
    <property type="protein sequence ID" value="LAB66585.1"/>
    <property type="molecule type" value="mRNA"/>
</dbReference>
<comment type="similarity">
    <text evidence="1 5">Belongs to the type-B carboxylesterase/lipase family.</text>
</comment>
<evidence type="ECO:0000256" key="4">
    <source>
        <dbReference type="ARBA" id="ARBA00023180"/>
    </source>
</evidence>
<reference evidence="8" key="1">
    <citation type="submission" date="2017-11" db="EMBL/GenBank/DDBJ databases">
        <title>The sensing device of the deep-sea amphipod.</title>
        <authorList>
            <person name="Kobayashi H."/>
            <person name="Nagahama T."/>
            <person name="Arai W."/>
            <person name="Sasagawa Y."/>
            <person name="Umeda M."/>
            <person name="Hayashi T."/>
            <person name="Nikaido I."/>
            <person name="Watanabe H."/>
            <person name="Oguri K."/>
            <person name="Kitazato H."/>
            <person name="Fujioka K."/>
            <person name="Kido Y."/>
            <person name="Takami H."/>
        </authorList>
    </citation>
    <scope>NUCLEOTIDE SEQUENCE</scope>
    <source>
        <tissue evidence="8">Whole body</tissue>
    </source>
</reference>
<dbReference type="PROSITE" id="PS00941">
    <property type="entry name" value="CARBOXYLESTERASE_B_2"/>
    <property type="match status" value="1"/>
</dbReference>
<keyword evidence="2" id="KW-0719">Serine esterase</keyword>
<sequence>MSCICRCTAAALLCVVVSLLSTMTTAISSPVVETRQGPVKGFIDHATDGRQFFAFKGIPFAQPPVGKLRFKDPRPANPWSGTLDAVHDGSPCVQYPFQNTFAGVWIDMFGHEDCLFLNVFTPTVEQTRKLPVMVYIHGGAFLFGDTLMSPPHSILTQDIVLVVLQYRLGTFGFLSTEDDSAPGNLGLKDQNLALHWVQQNVASFGGDPDMVTLFGESAGSASTHFQLLTEKSDGLFQRAILQSGTGLNPWAIAQNARRNAYAIGKDVGCITDVSSEQLIQCLQEKSAEELSHSYSLFYEYGIFPLTMAPIVDGEFLKAHPGLLMKEGKMSKVDLMAGVTRNEGGFISGMIFSSEQMLNDLLTNFTVYGPPSIGITSDSYDPLAQATKAFARYIGDNIFSDQLEDVTSLFGDRFFKIGYDNTMLAHLKTYAGTGKRIYAYDFNYRGAQSFQDLYPMQYVNGPATYKKWVGHADDLAYLFPGSSLFKAHDNEADKEMTNRMVKLWTNFAATGNPTPDASQGFVWEAAEDGRLRHLVIQPQPYMADDHRQEIREFWNNLPIADQMLVYPEMFADYLDKKTPSKTEL</sequence>
<accession>A0A2P2HXS8</accession>
<dbReference type="InterPro" id="IPR019826">
    <property type="entry name" value="Carboxylesterase_B_AS"/>
</dbReference>
<dbReference type="GO" id="GO:0052689">
    <property type="term" value="F:carboxylic ester hydrolase activity"/>
    <property type="evidence" value="ECO:0007669"/>
    <property type="project" value="UniProtKB-KW"/>
</dbReference>
<dbReference type="Pfam" id="PF00135">
    <property type="entry name" value="COesterase"/>
    <property type="match status" value="1"/>
</dbReference>
<keyword evidence="3 5" id="KW-0378">Hydrolase</keyword>
<reference evidence="7" key="2">
    <citation type="journal article" date="2018" name="Biosci. Biotechnol. Biochem.">
        <title>Polysaccharide hydrolase of the hadal zone amphipods Hirondellea gigas.</title>
        <authorList>
            <person name="Kobayashi H."/>
            <person name="Nagahama T."/>
            <person name="Arai W."/>
            <person name="Sasagawa Y."/>
            <person name="Umeda M."/>
            <person name="Hayashi T."/>
            <person name="Nikaido I."/>
            <person name="Watanabe H."/>
            <person name="Oguri K."/>
            <person name="Kitazato H."/>
            <person name="Fujioka K."/>
            <person name="Kido Y."/>
            <person name="Takami H."/>
        </authorList>
    </citation>
    <scope>NUCLEOTIDE SEQUENCE</scope>
    <source>
        <tissue evidence="7">Whole body</tissue>
    </source>
</reference>
<dbReference type="SUPFAM" id="SSF53474">
    <property type="entry name" value="alpha/beta-Hydrolases"/>
    <property type="match status" value="1"/>
</dbReference>